<protein>
    <recommendedName>
        <fullName evidence="1">FAS1-like dehydratase domain-containing protein</fullName>
    </recommendedName>
</protein>
<evidence type="ECO:0000313" key="2">
    <source>
        <dbReference type="EMBL" id="AMN46167.1"/>
    </source>
</evidence>
<dbReference type="Proteomes" id="UP000070250">
    <property type="component" value="Chromosome"/>
</dbReference>
<name>A0A127F6Z0_STEDE</name>
<feature type="domain" description="FAS1-like dehydratase" evidence="1">
    <location>
        <begin position="33"/>
        <end position="158"/>
    </location>
</feature>
<organism evidence="2 3">
    <name type="scientific">Steroidobacter denitrificans</name>
    <dbReference type="NCBI Taxonomy" id="465721"/>
    <lineage>
        <taxon>Bacteria</taxon>
        <taxon>Pseudomonadati</taxon>
        <taxon>Pseudomonadota</taxon>
        <taxon>Gammaproteobacteria</taxon>
        <taxon>Steroidobacterales</taxon>
        <taxon>Steroidobacteraceae</taxon>
        <taxon>Steroidobacter</taxon>
    </lineage>
</organism>
<sequence length="175" mass="19464">MEIEKMALDIAEVNALVGKESALRAARHAANIPDIRHWCEVIQQDNRSYKEFEKNTVHAPAALLMVWTMPPLWSPESAAATEPHERAIKLLEDAGYGTGLAVALEQKFLRPLKVGERLSYRVKLSGVSSGEVETGIGRGYQLDLLYTFQNQDGDVVSEQLCRRAQVARITVPAKH</sequence>
<dbReference type="SUPFAM" id="SSF54637">
    <property type="entry name" value="Thioesterase/thiol ester dehydrase-isomerase"/>
    <property type="match status" value="1"/>
</dbReference>
<reference evidence="2 3" key="1">
    <citation type="submission" date="2015-06" db="EMBL/GenBank/DDBJ databases">
        <title>A Comprehensive Approach to Explore the Metabolic and Phylogenetic Diversity of Bacterial Steroid Degradation in the Environment: Testosterone as an Example.</title>
        <authorList>
            <person name="Yang F.-C."/>
            <person name="Chen Y.-L."/>
            <person name="Yu C.-P."/>
            <person name="Tang S.-L."/>
            <person name="Wang P.-H."/>
            <person name="Ismail W."/>
            <person name="Wang C.-H."/>
            <person name="Yang C.-Y."/>
            <person name="Chiang Y.-R."/>
        </authorList>
    </citation>
    <scope>NUCLEOTIDE SEQUENCE [LARGE SCALE GENOMIC DNA]</scope>
    <source>
        <strain evidence="2 3">DSM 18526</strain>
    </source>
</reference>
<evidence type="ECO:0000313" key="3">
    <source>
        <dbReference type="Proteomes" id="UP000070250"/>
    </source>
</evidence>
<dbReference type="EMBL" id="CP011971">
    <property type="protein sequence ID" value="AMN46167.1"/>
    <property type="molecule type" value="Genomic_DNA"/>
</dbReference>
<evidence type="ECO:0000259" key="1">
    <source>
        <dbReference type="Pfam" id="PF13452"/>
    </source>
</evidence>
<dbReference type="AlphaFoldDB" id="A0A127F6Z0"/>
<dbReference type="InterPro" id="IPR039569">
    <property type="entry name" value="FAS1-like_DH_region"/>
</dbReference>
<keyword evidence="3" id="KW-1185">Reference proteome</keyword>
<dbReference type="InterPro" id="IPR029069">
    <property type="entry name" value="HotDog_dom_sf"/>
</dbReference>
<dbReference type="KEGG" id="sdf:ACG33_03415"/>
<gene>
    <name evidence="2" type="ORF">ACG33_03415</name>
</gene>
<dbReference type="Gene3D" id="3.10.129.10">
    <property type="entry name" value="Hotdog Thioesterase"/>
    <property type="match status" value="1"/>
</dbReference>
<accession>A0A127F6Z0</accession>
<dbReference type="Pfam" id="PF13452">
    <property type="entry name" value="FAS1_DH_region"/>
    <property type="match status" value="1"/>
</dbReference>
<proteinExistence type="predicted"/>
<dbReference type="STRING" id="465721.ACG33_03415"/>